<dbReference type="PANTHER" id="PTHR43709:SF2">
    <property type="entry name" value="DUF453 DOMAIN PROTEIN (AFU_ORTHOLOGUE AFUA_6G00360)"/>
    <property type="match status" value="1"/>
</dbReference>
<dbReference type="NCBIfam" id="NF033377">
    <property type="entry name" value="OMA_tautomer"/>
    <property type="match status" value="1"/>
</dbReference>
<protein>
    <recommendedName>
        <fullName evidence="5">4-oxalomesaconate tautomerase</fullName>
    </recommendedName>
</protein>
<organism evidence="3 4">
    <name type="scientific">Pollutimonas thiosulfatoxidans</name>
    <dbReference type="NCBI Taxonomy" id="2028345"/>
    <lineage>
        <taxon>Bacteria</taxon>
        <taxon>Pseudomonadati</taxon>
        <taxon>Pseudomonadota</taxon>
        <taxon>Betaproteobacteria</taxon>
        <taxon>Burkholderiales</taxon>
        <taxon>Alcaligenaceae</taxon>
        <taxon>Pollutimonas</taxon>
    </lineage>
</organism>
<proteinExistence type="inferred from homology"/>
<evidence type="ECO:0000256" key="1">
    <source>
        <dbReference type="ARBA" id="ARBA00007673"/>
    </source>
</evidence>
<evidence type="ECO:0000313" key="3">
    <source>
        <dbReference type="EMBL" id="QAA94207.1"/>
    </source>
</evidence>
<dbReference type="Proteomes" id="UP000283474">
    <property type="component" value="Chromosome"/>
</dbReference>
<gene>
    <name evidence="3" type="ORF">CKA81_10460</name>
</gene>
<evidence type="ECO:0008006" key="5">
    <source>
        <dbReference type="Google" id="ProtNLM"/>
    </source>
</evidence>
<dbReference type="AlphaFoldDB" id="A0A410GD31"/>
<keyword evidence="2" id="KW-0413">Isomerase</keyword>
<dbReference type="RefSeq" id="WP_128355212.1">
    <property type="nucleotide sequence ID" value="NZ_CP022987.1"/>
</dbReference>
<dbReference type="InterPro" id="IPR007400">
    <property type="entry name" value="PrpF-like"/>
</dbReference>
<keyword evidence="4" id="KW-1185">Reference proteome</keyword>
<evidence type="ECO:0000313" key="4">
    <source>
        <dbReference type="Proteomes" id="UP000283474"/>
    </source>
</evidence>
<reference evidence="3 4" key="1">
    <citation type="submission" date="2017-08" db="EMBL/GenBank/DDBJ databases">
        <authorList>
            <person name="Park S.-J."/>
            <person name="Kim H."/>
        </authorList>
    </citation>
    <scope>NUCLEOTIDE SEQUENCE [LARGE SCALE GENOMIC DNA]</scope>
    <source>
        <strain evidence="4">ye3</strain>
    </source>
</reference>
<dbReference type="PANTHER" id="PTHR43709">
    <property type="entry name" value="ACONITATE ISOMERASE-RELATED"/>
    <property type="match status" value="1"/>
</dbReference>
<dbReference type="EMBL" id="CP022987">
    <property type="protein sequence ID" value="QAA94207.1"/>
    <property type="molecule type" value="Genomic_DNA"/>
</dbReference>
<accession>A0A410GD31</accession>
<dbReference type="SUPFAM" id="SSF54506">
    <property type="entry name" value="Diaminopimelate epimerase-like"/>
    <property type="match status" value="2"/>
</dbReference>
<dbReference type="Gene3D" id="3.10.310.10">
    <property type="entry name" value="Diaminopimelate Epimerase, Chain A, domain 1"/>
    <property type="match status" value="2"/>
</dbReference>
<name>A0A410GD31_9BURK</name>
<dbReference type="GO" id="GO:0016853">
    <property type="term" value="F:isomerase activity"/>
    <property type="evidence" value="ECO:0007669"/>
    <property type="project" value="UniProtKB-KW"/>
</dbReference>
<dbReference type="OrthoDB" id="9779763at2"/>
<dbReference type="InterPro" id="IPR047687">
    <property type="entry name" value="OMA_tautomer-like"/>
</dbReference>
<sequence length="375" mass="39755">MQQIADQYVVPCVVMRGGTSKGPFFLEHDLPKPGVQRDQLLLRLMGALEPRRVDGIGGIDSLTNKIAIISRSERADADVDYLFGQICVHKNTIDYSVNCGNMLAAVGPFAIDTGLVPATDSQTQVRIYNVNTEKIIHASIRTSQGRALYEGDAAIDGVAGNAAAVWLDFKAVQGSKTGKLLPTGKEREILNGIEVSCVDAAVPMILARASDFGLSGFESAEQINADQGLLDRVELLRQAGGRAMGLGEVAKSEMPKLTLVAPPQTAEGSIAGRYFMPYTCHTSFAVTGAVCLAAAAAVEGTVVHELVKQQPANPVVCIEHPSGKLKVEATVQTSSDGSQVVTSAKLLRTARRLMAGDVYVPLGFMQAETGLGETE</sequence>
<comment type="similarity">
    <text evidence="1">Belongs to the PrpF family.</text>
</comment>
<evidence type="ECO:0000256" key="2">
    <source>
        <dbReference type="ARBA" id="ARBA00023235"/>
    </source>
</evidence>
<dbReference type="KEGG" id="pus:CKA81_10460"/>
<dbReference type="Pfam" id="PF04303">
    <property type="entry name" value="PrpF"/>
    <property type="match status" value="1"/>
</dbReference>